<evidence type="ECO:0000313" key="1">
    <source>
        <dbReference type="EMBL" id="GAV24040.1"/>
    </source>
</evidence>
<comment type="caution">
    <text evidence="1">The sequence shown here is derived from an EMBL/GenBank/DDBJ whole genome shotgun (WGS) entry which is preliminary data.</text>
</comment>
<name>A0A1L8CYQ2_9THEO</name>
<dbReference type="AlphaFoldDB" id="A0A1L8CYQ2"/>
<gene>
    <name evidence="1" type="ORF">cpu_25500</name>
</gene>
<organism evidence="1 2">
    <name type="scientific">Carboxydothermus pertinax</name>
    <dbReference type="NCBI Taxonomy" id="870242"/>
    <lineage>
        <taxon>Bacteria</taxon>
        <taxon>Bacillati</taxon>
        <taxon>Bacillota</taxon>
        <taxon>Clostridia</taxon>
        <taxon>Thermoanaerobacterales</taxon>
        <taxon>Thermoanaerobacteraceae</taxon>
        <taxon>Carboxydothermus</taxon>
    </lineage>
</organism>
<sequence length="61" mass="7024">MKKGPKNPMPNRTPKYIEDLVVELAKATNFSPRRLAVVLSSSHNISLSPYTIRNILRRYKI</sequence>
<feature type="non-terminal residue" evidence="1">
    <location>
        <position position="61"/>
    </location>
</feature>
<accession>A0A1L8CYQ2</accession>
<evidence type="ECO:0000313" key="2">
    <source>
        <dbReference type="Proteomes" id="UP000187485"/>
    </source>
</evidence>
<keyword evidence="2" id="KW-1185">Reference proteome</keyword>
<reference evidence="2" key="1">
    <citation type="submission" date="2016-12" db="EMBL/GenBank/DDBJ databases">
        <title>Draft Genome Sequences od Carboxydothermus pertinax and islandicus, Hydrogenogenic Carboxydotrophic Bacteria.</title>
        <authorList>
            <person name="Fukuyama Y."/>
            <person name="Ohmae K."/>
            <person name="Yoneda Y."/>
            <person name="Yoshida T."/>
            <person name="Sako Y."/>
        </authorList>
    </citation>
    <scope>NUCLEOTIDE SEQUENCE [LARGE SCALE GENOMIC DNA]</scope>
    <source>
        <strain evidence="2">Ug1</strain>
    </source>
</reference>
<dbReference type="EMBL" id="BDJK01000092">
    <property type="protein sequence ID" value="GAV24040.1"/>
    <property type="molecule type" value="Genomic_DNA"/>
</dbReference>
<proteinExistence type="predicted"/>
<protein>
    <submittedName>
        <fullName evidence="1">Integrase</fullName>
    </submittedName>
</protein>
<dbReference type="Proteomes" id="UP000187485">
    <property type="component" value="Unassembled WGS sequence"/>
</dbReference>